<proteinExistence type="predicted"/>
<dbReference type="GeneID" id="19943557"/>
<evidence type="ECO:0000256" key="2">
    <source>
        <dbReference type="ARBA" id="ARBA00004604"/>
    </source>
</evidence>
<evidence type="ECO:0000256" key="3">
    <source>
        <dbReference type="ARBA" id="ARBA00016738"/>
    </source>
</evidence>
<dbReference type="OMA" id="MIQKRDT"/>
<dbReference type="eggNOG" id="KOG4538">
    <property type="taxonomic scope" value="Eukaryota"/>
</dbReference>
<evidence type="ECO:0000256" key="10">
    <source>
        <dbReference type="SAM" id="MobiDB-lite"/>
    </source>
</evidence>
<name>T0SBN5_SAPDV</name>
<dbReference type="STRING" id="1156394.T0SBN5"/>
<dbReference type="RefSeq" id="XP_008606656.1">
    <property type="nucleotide sequence ID" value="XM_008608434.1"/>
</dbReference>
<keyword evidence="8" id="KW-0539">Nucleus</keyword>
<evidence type="ECO:0000256" key="7">
    <source>
        <dbReference type="ARBA" id="ARBA00023054"/>
    </source>
</evidence>
<dbReference type="GO" id="GO:0005730">
    <property type="term" value="C:nucleolus"/>
    <property type="evidence" value="ECO:0007669"/>
    <property type="project" value="UniProtKB-SubCell"/>
</dbReference>
<organism evidence="11 12">
    <name type="scientific">Saprolegnia diclina (strain VS20)</name>
    <dbReference type="NCBI Taxonomy" id="1156394"/>
    <lineage>
        <taxon>Eukaryota</taxon>
        <taxon>Sar</taxon>
        <taxon>Stramenopiles</taxon>
        <taxon>Oomycota</taxon>
        <taxon>Saprolegniomycetes</taxon>
        <taxon>Saprolegniales</taxon>
        <taxon>Saprolegniaceae</taxon>
        <taxon>Saprolegnia</taxon>
    </lineage>
</organism>
<comment type="subcellular location">
    <subcellularLocation>
        <location evidence="1">Chromosome</location>
    </subcellularLocation>
    <subcellularLocation>
        <location evidence="2">Nucleus</location>
        <location evidence="2">Nucleolus</location>
    </subcellularLocation>
</comment>
<dbReference type="OrthoDB" id="277961at2759"/>
<dbReference type="EMBL" id="JH767137">
    <property type="protein sequence ID" value="EQC40182.1"/>
    <property type="molecule type" value="Genomic_DNA"/>
</dbReference>
<gene>
    <name evidence="11" type="ORF">SDRG_02830</name>
</gene>
<feature type="compositionally biased region" description="Polar residues" evidence="10">
    <location>
        <begin position="1"/>
        <end position="10"/>
    </location>
</feature>
<evidence type="ECO:0000256" key="5">
    <source>
        <dbReference type="ARBA" id="ARBA00022553"/>
    </source>
</evidence>
<accession>T0SBN5</accession>
<sequence length="136" mass="16082">MAKDTPSTQAPPRGQPVSNRPWKKTQTQRKSMMTYKATKTLSTTWDEKMAMKAKKKEMKDLEHEIAARKKQERLDKKIAREEKEKRRMANEMKSSTVQQISKTHKLKTMSKKQLRQIRKTRMNKNGVVEYVPIYTK</sequence>
<evidence type="ECO:0000256" key="8">
    <source>
        <dbReference type="ARBA" id="ARBA00023242"/>
    </source>
</evidence>
<feature type="region of interest" description="Disordered" evidence="10">
    <location>
        <begin position="84"/>
        <end position="120"/>
    </location>
</feature>
<evidence type="ECO:0000313" key="12">
    <source>
        <dbReference type="Proteomes" id="UP000030762"/>
    </source>
</evidence>
<feature type="compositionally biased region" description="Basic residues" evidence="10">
    <location>
        <begin position="102"/>
        <end position="120"/>
    </location>
</feature>
<dbReference type="GO" id="GO:0005694">
    <property type="term" value="C:chromosome"/>
    <property type="evidence" value="ECO:0007669"/>
    <property type="project" value="UniProtKB-SubCell"/>
</dbReference>
<evidence type="ECO:0000256" key="4">
    <source>
        <dbReference type="ARBA" id="ARBA00022454"/>
    </source>
</evidence>
<reference evidence="11 12" key="1">
    <citation type="submission" date="2012-04" db="EMBL/GenBank/DDBJ databases">
        <title>The Genome Sequence of Saprolegnia declina VS20.</title>
        <authorList>
            <consortium name="The Broad Institute Genome Sequencing Platform"/>
            <person name="Russ C."/>
            <person name="Nusbaum C."/>
            <person name="Tyler B."/>
            <person name="van West P."/>
            <person name="Dieguez-Uribeondo J."/>
            <person name="de Bruijn I."/>
            <person name="Tripathy S."/>
            <person name="Jiang R."/>
            <person name="Young S.K."/>
            <person name="Zeng Q."/>
            <person name="Gargeya S."/>
            <person name="Fitzgerald M."/>
            <person name="Haas B."/>
            <person name="Abouelleil A."/>
            <person name="Alvarado L."/>
            <person name="Arachchi H.M."/>
            <person name="Berlin A."/>
            <person name="Chapman S.B."/>
            <person name="Goldberg J."/>
            <person name="Griggs A."/>
            <person name="Gujja S."/>
            <person name="Hansen M."/>
            <person name="Howarth C."/>
            <person name="Imamovic A."/>
            <person name="Larimer J."/>
            <person name="McCowen C."/>
            <person name="Montmayeur A."/>
            <person name="Murphy C."/>
            <person name="Neiman D."/>
            <person name="Pearson M."/>
            <person name="Priest M."/>
            <person name="Roberts A."/>
            <person name="Saif S."/>
            <person name="Shea T."/>
            <person name="Sisk P."/>
            <person name="Sykes S."/>
            <person name="Wortman J."/>
            <person name="Nusbaum C."/>
            <person name="Birren B."/>
        </authorList>
    </citation>
    <scope>NUCLEOTIDE SEQUENCE [LARGE SCALE GENOMIC DNA]</scope>
    <source>
        <strain evidence="11 12">VS20</strain>
    </source>
</reference>
<keyword evidence="6" id="KW-0164">Citrullination</keyword>
<keyword evidence="4" id="KW-0158">Chromosome</keyword>
<dbReference type="InterPro" id="IPR026570">
    <property type="entry name" value="CCDC86"/>
</dbReference>
<protein>
    <recommendedName>
        <fullName evidence="3">Coiled-coil domain-containing protein 86</fullName>
    </recommendedName>
</protein>
<dbReference type="PANTHER" id="PTHR13557">
    <property type="entry name" value="COILED-COIL DOMAIN-CONTAINING PROTEIN 86"/>
    <property type="match status" value="1"/>
</dbReference>
<keyword evidence="7" id="KW-0175">Coiled coil</keyword>
<dbReference type="AlphaFoldDB" id="T0SBN5"/>
<evidence type="ECO:0000256" key="1">
    <source>
        <dbReference type="ARBA" id="ARBA00004286"/>
    </source>
</evidence>
<evidence type="ECO:0000256" key="9">
    <source>
        <dbReference type="ARBA" id="ARBA00093307"/>
    </source>
</evidence>
<dbReference type="Proteomes" id="UP000030762">
    <property type="component" value="Unassembled WGS sequence"/>
</dbReference>
<comment type="function">
    <text evidence="9">Required for proper chromosome segregation during mitosis and error-free mitotic progression.</text>
</comment>
<evidence type="ECO:0000256" key="6">
    <source>
        <dbReference type="ARBA" id="ARBA00022934"/>
    </source>
</evidence>
<feature type="region of interest" description="Disordered" evidence="10">
    <location>
        <begin position="1"/>
        <end position="32"/>
    </location>
</feature>
<keyword evidence="12" id="KW-1185">Reference proteome</keyword>
<evidence type="ECO:0000313" key="11">
    <source>
        <dbReference type="EMBL" id="EQC40182.1"/>
    </source>
</evidence>
<dbReference type="PANTHER" id="PTHR13557:SF1">
    <property type="entry name" value="COILED-COIL DOMAIN-CONTAINING PROTEIN 86"/>
    <property type="match status" value="1"/>
</dbReference>
<dbReference type="InParanoid" id="T0SBN5"/>
<dbReference type="VEuPathDB" id="FungiDB:SDRG_02830"/>
<keyword evidence="5" id="KW-0597">Phosphoprotein</keyword>